<comment type="similarity">
    <text evidence="2">Belongs to the polysaccharide synthase family.</text>
</comment>
<dbReference type="CDD" id="cd13127">
    <property type="entry name" value="MATE_tuaB_like"/>
    <property type="match status" value="1"/>
</dbReference>
<proteinExistence type="inferred from homology"/>
<dbReference type="PANTHER" id="PTHR30250:SF10">
    <property type="entry name" value="LIPOPOLYSACCHARIDE BIOSYNTHESIS PROTEIN WZXC"/>
    <property type="match status" value="1"/>
</dbReference>
<dbReference type="KEGG" id="gba:J421_2479"/>
<dbReference type="AlphaFoldDB" id="W0RGW0"/>
<dbReference type="HOGENOM" id="CLU_026911_6_1_0"/>
<gene>
    <name evidence="9" type="ORF">J421_2479</name>
</gene>
<dbReference type="GO" id="GO:0005886">
    <property type="term" value="C:plasma membrane"/>
    <property type="evidence" value="ECO:0007669"/>
    <property type="project" value="UniProtKB-SubCell"/>
</dbReference>
<evidence type="ECO:0000256" key="1">
    <source>
        <dbReference type="ARBA" id="ARBA00004651"/>
    </source>
</evidence>
<evidence type="ECO:0000256" key="2">
    <source>
        <dbReference type="ARBA" id="ARBA00007430"/>
    </source>
</evidence>
<dbReference type="PANTHER" id="PTHR30250">
    <property type="entry name" value="PST FAMILY PREDICTED COLANIC ACID TRANSPORTER"/>
    <property type="match status" value="1"/>
</dbReference>
<evidence type="ECO:0000313" key="9">
    <source>
        <dbReference type="EMBL" id="AHG90016.1"/>
    </source>
</evidence>
<dbReference type="FunCoup" id="W0RGW0">
    <property type="interactions" value="32"/>
</dbReference>
<feature type="transmembrane region" description="Helical" evidence="8">
    <location>
        <begin position="315"/>
        <end position="338"/>
    </location>
</feature>
<feature type="transmembrane region" description="Helical" evidence="8">
    <location>
        <begin position="202"/>
        <end position="223"/>
    </location>
</feature>
<dbReference type="RefSeq" id="WP_025411491.1">
    <property type="nucleotide sequence ID" value="NZ_CP007128.1"/>
</dbReference>
<evidence type="ECO:0000256" key="7">
    <source>
        <dbReference type="SAM" id="MobiDB-lite"/>
    </source>
</evidence>
<dbReference type="eggNOG" id="COG2244">
    <property type="taxonomic scope" value="Bacteria"/>
</dbReference>
<feature type="transmembrane region" description="Helical" evidence="8">
    <location>
        <begin position="473"/>
        <end position="495"/>
    </location>
</feature>
<dbReference type="EMBL" id="CP007128">
    <property type="protein sequence ID" value="AHG90016.1"/>
    <property type="molecule type" value="Genomic_DNA"/>
</dbReference>
<evidence type="ECO:0000256" key="6">
    <source>
        <dbReference type="ARBA" id="ARBA00023136"/>
    </source>
</evidence>
<feature type="transmembrane region" description="Helical" evidence="8">
    <location>
        <begin position="76"/>
        <end position="101"/>
    </location>
</feature>
<reference evidence="9 10" key="1">
    <citation type="journal article" date="2014" name="Genome Announc.">
        <title>Genome Sequence and Methylome of Soil Bacterium Gemmatirosa kalamazoonensis KBS708T, a Member of the Rarely Cultivated Gemmatimonadetes Phylum.</title>
        <authorList>
            <person name="Debruyn J.M."/>
            <person name="Radosevich M."/>
            <person name="Wommack K.E."/>
            <person name="Polson S.W."/>
            <person name="Hauser L.J."/>
            <person name="Fawaz M.N."/>
            <person name="Korlach J."/>
            <person name="Tsai Y.C."/>
        </authorList>
    </citation>
    <scope>NUCLEOTIDE SEQUENCE [LARGE SCALE GENOMIC DNA]</scope>
    <source>
        <strain evidence="9 10">KBS708</strain>
    </source>
</reference>
<organism evidence="9 10">
    <name type="scientific">Gemmatirosa kalamazoonensis</name>
    <dbReference type="NCBI Taxonomy" id="861299"/>
    <lineage>
        <taxon>Bacteria</taxon>
        <taxon>Pseudomonadati</taxon>
        <taxon>Gemmatimonadota</taxon>
        <taxon>Gemmatimonadia</taxon>
        <taxon>Gemmatimonadales</taxon>
        <taxon>Gemmatimonadaceae</taxon>
        <taxon>Gemmatirosa</taxon>
    </lineage>
</organism>
<evidence type="ECO:0000313" key="10">
    <source>
        <dbReference type="Proteomes" id="UP000019151"/>
    </source>
</evidence>
<evidence type="ECO:0000256" key="5">
    <source>
        <dbReference type="ARBA" id="ARBA00022989"/>
    </source>
</evidence>
<feature type="transmembrane region" description="Helical" evidence="8">
    <location>
        <begin position="386"/>
        <end position="404"/>
    </location>
</feature>
<dbReference type="InParanoid" id="W0RGW0"/>
<dbReference type="Proteomes" id="UP000019151">
    <property type="component" value="Chromosome"/>
</dbReference>
<feature type="transmembrane region" description="Helical" evidence="8">
    <location>
        <begin position="444"/>
        <end position="467"/>
    </location>
</feature>
<feature type="transmembrane region" description="Helical" evidence="8">
    <location>
        <begin position="410"/>
        <end position="432"/>
    </location>
</feature>
<accession>W0RGW0</accession>
<dbReference type="InterPro" id="IPR050833">
    <property type="entry name" value="Poly_Biosynth_Transport"/>
</dbReference>
<keyword evidence="10" id="KW-1185">Reference proteome</keyword>
<keyword evidence="3" id="KW-1003">Cell membrane</keyword>
<keyword evidence="6 8" id="KW-0472">Membrane</keyword>
<name>W0RGW0_9BACT</name>
<protein>
    <submittedName>
        <fullName evidence="9">Polysaccharide biosynthesis protein</fullName>
    </submittedName>
</protein>
<evidence type="ECO:0000256" key="4">
    <source>
        <dbReference type="ARBA" id="ARBA00022692"/>
    </source>
</evidence>
<feature type="transmembrane region" description="Helical" evidence="8">
    <location>
        <begin position="350"/>
        <end position="366"/>
    </location>
</feature>
<comment type="subcellular location">
    <subcellularLocation>
        <location evidence="1">Cell membrane</location>
        <topology evidence="1">Multi-pass membrane protein</topology>
    </subcellularLocation>
</comment>
<evidence type="ECO:0000256" key="3">
    <source>
        <dbReference type="ARBA" id="ARBA00022475"/>
    </source>
</evidence>
<feature type="compositionally biased region" description="Pro residues" evidence="7">
    <location>
        <begin position="8"/>
        <end position="24"/>
    </location>
</feature>
<dbReference type="Pfam" id="PF13440">
    <property type="entry name" value="Polysacc_synt_3"/>
    <property type="match status" value="1"/>
</dbReference>
<evidence type="ECO:0000256" key="8">
    <source>
        <dbReference type="SAM" id="Phobius"/>
    </source>
</evidence>
<feature type="transmembrane region" description="Helical" evidence="8">
    <location>
        <begin position="177"/>
        <end position="196"/>
    </location>
</feature>
<dbReference type="STRING" id="861299.J421_2479"/>
<feature type="transmembrane region" description="Helical" evidence="8">
    <location>
        <begin position="52"/>
        <end position="70"/>
    </location>
</feature>
<feature type="transmembrane region" description="Helical" evidence="8">
    <location>
        <begin position="113"/>
        <end position="135"/>
    </location>
</feature>
<feature type="region of interest" description="Disordered" evidence="7">
    <location>
        <begin position="1"/>
        <end position="29"/>
    </location>
</feature>
<sequence length="515" mass="56040">MNRAAPVELPPAPTPASPPIPPAPGAGAHAGAQQHLDRRLFHSLAWSAASRWLMQLVTWASTIVVTRLLSPSDYGLLGYATLYMGFVTMVSELGFGSAIVVLRGLSDDEVAQINTISVLSGVAAFALSCALAVPLGHYFHAPNLPPVLFVLGTTFVIASLRAVPLALLQRELQFRQLAVRDSMGAFVAAAVAIALAEMGYRYWALAWSQVASTAVVLVLTLTLRSHRFMWPQWKPLRHVLTFSNRMVIGRLSWYVYSNADFFVAGRRLGQVALGGYTFGWTLTSLPVDKITALIGGITPAFFSAVQDDRAQLRRYLLMITEGLALLSIPASIGIGLTARELVPAVFGRQWVGVVPVVQVLCLYAAIRTVRPVLNNVLTVVGETRMLMWQGIVSAIVFPLGFWFGSRWGPVGIATVWTVIYPFQFWWGIDCLFRTGVVSRAEYLRALWPAVSGTLVMCVVVLAARALLPAQLSLLARALLEVAVGATAFGAATWLVHRERVMRVLRVLRNLRAGAA</sequence>
<keyword evidence="5 8" id="KW-1133">Transmembrane helix</keyword>
<keyword evidence="4 8" id="KW-0812">Transmembrane</keyword>
<feature type="transmembrane region" description="Helical" evidence="8">
    <location>
        <begin position="147"/>
        <end position="168"/>
    </location>
</feature>
<dbReference type="OrthoDB" id="9770347at2"/>